<protein>
    <submittedName>
        <fullName evidence="1">Uncharacterized protein</fullName>
    </submittedName>
</protein>
<dbReference type="RefSeq" id="WP_012609231.1">
    <property type="nucleotide sequence ID" value="NC_011768.1"/>
</dbReference>
<dbReference type="HOGENOM" id="CLU_1861921_0_0_7"/>
<keyword evidence="2" id="KW-1185">Reference proteome</keyword>
<dbReference type="KEGG" id="dal:Dalk_0081"/>
<organism evidence="1 2">
    <name type="scientific">Desulfatibacillum aliphaticivorans</name>
    <dbReference type="NCBI Taxonomy" id="218208"/>
    <lineage>
        <taxon>Bacteria</taxon>
        <taxon>Pseudomonadati</taxon>
        <taxon>Thermodesulfobacteriota</taxon>
        <taxon>Desulfobacteria</taxon>
        <taxon>Desulfobacterales</taxon>
        <taxon>Desulfatibacillaceae</taxon>
        <taxon>Desulfatibacillum</taxon>
    </lineage>
</organism>
<gene>
    <name evidence="1" type="ordered locus">Dalk_0081</name>
</gene>
<reference evidence="1 2" key="1">
    <citation type="journal article" date="2012" name="Environ. Microbiol.">
        <title>The genome sequence of Desulfatibacillum alkenivorans AK-01: a blueprint for anaerobic alkane oxidation.</title>
        <authorList>
            <person name="Callaghan A.V."/>
            <person name="Morris B.E."/>
            <person name="Pereira I.A."/>
            <person name="McInerney M.J."/>
            <person name="Austin R.N."/>
            <person name="Groves J.T."/>
            <person name="Kukor J.J."/>
            <person name="Suflita J.M."/>
            <person name="Young L.Y."/>
            <person name="Zylstra G.J."/>
            <person name="Wawrik B."/>
        </authorList>
    </citation>
    <scope>NUCLEOTIDE SEQUENCE [LARGE SCALE GENOMIC DNA]</scope>
    <source>
        <strain evidence="1 2">AK-01</strain>
    </source>
</reference>
<sequence>MKLDYFIVLVAPDAESLVGRHQFFQAMVQSGRLNDIVRLRTGQKSIQGNLSLARTAQEAVETIDRNYKYTEDAVQIVCADYRVNPAQGDFGSDLTGRNIQNGLDLTDYLRWNFVGKKNGLCGFRRGRGPFAPSILPQ</sequence>
<proteinExistence type="predicted"/>
<dbReference type="Proteomes" id="UP000000739">
    <property type="component" value="Chromosome"/>
</dbReference>
<dbReference type="AlphaFoldDB" id="B8FKH6"/>
<evidence type="ECO:0000313" key="1">
    <source>
        <dbReference type="EMBL" id="ACL01791.1"/>
    </source>
</evidence>
<name>B8FKH6_DESAL</name>
<dbReference type="EMBL" id="CP001322">
    <property type="protein sequence ID" value="ACL01791.1"/>
    <property type="molecule type" value="Genomic_DNA"/>
</dbReference>
<evidence type="ECO:0000313" key="2">
    <source>
        <dbReference type="Proteomes" id="UP000000739"/>
    </source>
</evidence>
<accession>B8FKH6</accession>